<evidence type="ECO:0000256" key="4">
    <source>
        <dbReference type="ARBA" id="ARBA00022898"/>
    </source>
</evidence>
<sequence length="380" mass="41661">MIYLDNAATTRPYPQVLTTYTEVASKIWGNPSSLHRLGSQASRILQASRKQIADLLGVMPEEIFFTSGGTEGDNWVIKGLAFEKAPFGRHVIVSAVEHPAVKESAIWLTTQGFEVDFAPVDKEGFVDVKKLAALLRPDTILVSVMAVNNEIGAIQPIQAISDLLRDKPTISFHVDGVQALAKIPTADYLTDRVDFATFSSHKVHGVRGVGFVYVKNGKKITPLLTGGGQEENKRSTTENLAGIAATAKALRLAMEQQAVFAEKTSQMKQVLRQGLRQYKDITIFSGQERFAPHILTFGLKGVRGEVLVHAFEEYDIYISTTSACSSKAGKPAGTLLSMGVQPQIATTAVRMSLDLENDMSQMEQVLTTFKLIYEQTQKVR</sequence>
<evidence type="ECO:0000313" key="9">
    <source>
        <dbReference type="EMBL" id="TFU98421.1"/>
    </source>
</evidence>
<dbReference type="Gene3D" id="3.90.1150.10">
    <property type="entry name" value="Aspartate Aminotransferase, domain 1"/>
    <property type="match status" value="1"/>
</dbReference>
<dbReference type="GO" id="GO:0046872">
    <property type="term" value="F:metal ion binding"/>
    <property type="evidence" value="ECO:0007669"/>
    <property type="project" value="UniProtKB-KW"/>
</dbReference>
<dbReference type="SUPFAM" id="SSF53383">
    <property type="entry name" value="PLP-dependent transferases"/>
    <property type="match status" value="1"/>
</dbReference>
<dbReference type="PANTHER" id="PTHR11601:SF50">
    <property type="entry name" value="CYSTEINE DESULFURASE ISCS 2-RELATED"/>
    <property type="match status" value="1"/>
</dbReference>
<keyword evidence="5" id="KW-0408">Iron</keyword>
<comment type="caution">
    <text evidence="9">The sequence shown here is derived from an EMBL/GenBank/DDBJ whole genome shotgun (WGS) entry which is preliminary data.</text>
</comment>
<evidence type="ECO:0000256" key="3">
    <source>
        <dbReference type="ARBA" id="ARBA00022723"/>
    </source>
</evidence>
<keyword evidence="6" id="KW-0411">Iron-sulfur</keyword>
<dbReference type="AlphaFoldDB" id="A0A4Y9JCZ4"/>
<dbReference type="RefSeq" id="WP_135181487.1">
    <property type="nucleotide sequence ID" value="NZ_JADGKZ010000003.1"/>
</dbReference>
<dbReference type="PIRSF" id="PIRSF005572">
    <property type="entry name" value="NifS"/>
    <property type="match status" value="1"/>
</dbReference>
<proteinExistence type="inferred from homology"/>
<dbReference type="InterPro" id="IPR016454">
    <property type="entry name" value="Cysteine_dSase"/>
</dbReference>
<dbReference type="InterPro" id="IPR015422">
    <property type="entry name" value="PyrdxlP-dep_Trfase_small"/>
</dbReference>
<dbReference type="InterPro" id="IPR015421">
    <property type="entry name" value="PyrdxlP-dep_Trfase_major"/>
</dbReference>
<dbReference type="InterPro" id="IPR015424">
    <property type="entry name" value="PyrdxlP-dep_Trfase"/>
</dbReference>
<dbReference type="Pfam" id="PF00266">
    <property type="entry name" value="Aminotran_5"/>
    <property type="match status" value="1"/>
</dbReference>
<evidence type="ECO:0000256" key="1">
    <source>
        <dbReference type="ARBA" id="ARBA00001933"/>
    </source>
</evidence>
<keyword evidence="3" id="KW-0479">Metal-binding</keyword>
<dbReference type="GO" id="GO:0003824">
    <property type="term" value="F:catalytic activity"/>
    <property type="evidence" value="ECO:0007669"/>
    <property type="project" value="UniProtKB-ARBA"/>
</dbReference>
<reference evidence="9 10" key="1">
    <citation type="submission" date="2019-03" db="EMBL/GenBank/DDBJ databases">
        <title>Diversity of the mouse oral microbiome.</title>
        <authorList>
            <person name="Joseph S."/>
            <person name="Aduse-Opoku J."/>
            <person name="Curtis M."/>
            <person name="Wade W."/>
            <person name="Hashim A."/>
        </authorList>
    </citation>
    <scope>NUCLEOTIDE SEQUENCE [LARGE SCALE GENOMIC DNA]</scope>
    <source>
        <strain evidence="9 10">WM131</strain>
    </source>
</reference>
<evidence type="ECO:0000256" key="6">
    <source>
        <dbReference type="ARBA" id="ARBA00023014"/>
    </source>
</evidence>
<evidence type="ECO:0000256" key="7">
    <source>
        <dbReference type="RuleBase" id="RU004504"/>
    </source>
</evidence>
<protein>
    <submittedName>
        <fullName evidence="9">Cysteine desulfurase</fullName>
    </submittedName>
</protein>
<dbReference type="Gene3D" id="1.10.260.50">
    <property type="match status" value="1"/>
</dbReference>
<dbReference type="PANTHER" id="PTHR11601">
    <property type="entry name" value="CYSTEINE DESULFURYLASE FAMILY MEMBER"/>
    <property type="match status" value="1"/>
</dbReference>
<dbReference type="Proteomes" id="UP000297253">
    <property type="component" value="Unassembled WGS sequence"/>
</dbReference>
<dbReference type="InterPro" id="IPR000192">
    <property type="entry name" value="Aminotrans_V_dom"/>
</dbReference>
<name>A0A4Y9JCZ4_9STRE</name>
<evidence type="ECO:0000259" key="8">
    <source>
        <dbReference type="Pfam" id="PF00266"/>
    </source>
</evidence>
<evidence type="ECO:0000256" key="2">
    <source>
        <dbReference type="ARBA" id="ARBA00006490"/>
    </source>
</evidence>
<dbReference type="STRING" id="1432788.BU202_05105"/>
<accession>A0A4Y9JCZ4</accession>
<keyword evidence="4" id="KW-0663">Pyridoxal phosphate</keyword>
<evidence type="ECO:0000313" key="10">
    <source>
        <dbReference type="Proteomes" id="UP000297253"/>
    </source>
</evidence>
<dbReference type="InterPro" id="IPR020578">
    <property type="entry name" value="Aminotrans_V_PyrdxlP_BS"/>
</dbReference>
<dbReference type="Gene3D" id="3.40.640.10">
    <property type="entry name" value="Type I PLP-dependent aspartate aminotransferase-like (Major domain)"/>
    <property type="match status" value="1"/>
</dbReference>
<organism evidence="9 10">
    <name type="scientific">Streptococcus cuniculi</name>
    <dbReference type="NCBI Taxonomy" id="1432788"/>
    <lineage>
        <taxon>Bacteria</taxon>
        <taxon>Bacillati</taxon>
        <taxon>Bacillota</taxon>
        <taxon>Bacilli</taxon>
        <taxon>Lactobacillales</taxon>
        <taxon>Streptococcaceae</taxon>
        <taxon>Streptococcus</taxon>
    </lineage>
</organism>
<dbReference type="EMBL" id="SPPD01000003">
    <property type="protein sequence ID" value="TFU98421.1"/>
    <property type="molecule type" value="Genomic_DNA"/>
</dbReference>
<dbReference type="OrthoDB" id="9808002at2"/>
<feature type="domain" description="Aminotransferase class V" evidence="8">
    <location>
        <begin position="2"/>
        <end position="364"/>
    </location>
</feature>
<comment type="similarity">
    <text evidence="2">Belongs to the class-V pyridoxal-phosphate-dependent aminotransferase family. NifS/IscS subfamily.</text>
</comment>
<comment type="cofactor">
    <cofactor evidence="1 7">
        <name>pyridoxal 5'-phosphate</name>
        <dbReference type="ChEBI" id="CHEBI:597326"/>
    </cofactor>
</comment>
<gene>
    <name evidence="9" type="ORF">E4T82_03485</name>
</gene>
<evidence type="ECO:0000256" key="5">
    <source>
        <dbReference type="ARBA" id="ARBA00023004"/>
    </source>
</evidence>
<dbReference type="GO" id="GO:0051536">
    <property type="term" value="F:iron-sulfur cluster binding"/>
    <property type="evidence" value="ECO:0007669"/>
    <property type="project" value="UniProtKB-KW"/>
</dbReference>
<dbReference type="PROSITE" id="PS00595">
    <property type="entry name" value="AA_TRANSFER_CLASS_5"/>
    <property type="match status" value="1"/>
</dbReference>